<dbReference type="Gene3D" id="3.20.20.70">
    <property type="entry name" value="Aldolase class I"/>
    <property type="match status" value="1"/>
</dbReference>
<keyword evidence="4" id="KW-0819">tRNA processing</keyword>
<dbReference type="InterPro" id="IPR013785">
    <property type="entry name" value="Aldolase_TIM"/>
</dbReference>
<dbReference type="SUPFAM" id="SSF54768">
    <property type="entry name" value="dsRNA-binding domain-like"/>
    <property type="match status" value="1"/>
</dbReference>
<organism evidence="7 8">
    <name type="scientific">Panagrellus redivivus</name>
    <name type="common">Microworm</name>
    <dbReference type="NCBI Taxonomy" id="6233"/>
    <lineage>
        <taxon>Eukaryota</taxon>
        <taxon>Metazoa</taxon>
        <taxon>Ecdysozoa</taxon>
        <taxon>Nematoda</taxon>
        <taxon>Chromadorea</taxon>
        <taxon>Rhabditida</taxon>
        <taxon>Tylenchina</taxon>
        <taxon>Panagrolaimomorpha</taxon>
        <taxon>Panagrolaimoidea</taxon>
        <taxon>Panagrolaimidae</taxon>
        <taxon>Panagrellus</taxon>
    </lineage>
</organism>
<reference evidence="7" key="1">
    <citation type="journal article" date="2013" name="Genetics">
        <title>The draft genome and transcriptome of Panagrellus redivivus are shaped by the harsh demands of a free-living lifestyle.</title>
        <authorList>
            <person name="Srinivasan J."/>
            <person name="Dillman A.R."/>
            <person name="Macchietto M.G."/>
            <person name="Heikkinen L."/>
            <person name="Lakso M."/>
            <person name="Fracchia K.M."/>
            <person name="Antoshechkin I."/>
            <person name="Mortazavi A."/>
            <person name="Wong G."/>
            <person name="Sternberg P.W."/>
        </authorList>
    </citation>
    <scope>NUCLEOTIDE SEQUENCE [LARGE SCALE GENOMIC DNA]</scope>
    <source>
        <strain evidence="7">MT8872</strain>
    </source>
</reference>
<evidence type="ECO:0000313" key="7">
    <source>
        <dbReference type="Proteomes" id="UP000492821"/>
    </source>
</evidence>
<dbReference type="Pfam" id="PF01207">
    <property type="entry name" value="Dus"/>
    <property type="match status" value="1"/>
</dbReference>
<dbReference type="InterPro" id="IPR018517">
    <property type="entry name" value="tRNA_hU_synthase_CS"/>
</dbReference>
<evidence type="ECO:0000256" key="3">
    <source>
        <dbReference type="ARBA" id="ARBA00022643"/>
    </source>
</evidence>
<dbReference type="AlphaFoldDB" id="A0A7E4V020"/>
<keyword evidence="7" id="KW-1185">Reference proteome</keyword>
<comment type="cofactor">
    <cofactor evidence="1">
        <name>FMN</name>
        <dbReference type="ChEBI" id="CHEBI:58210"/>
    </cofactor>
</comment>
<dbReference type="WBParaSite" id="Pan_g14748.t1">
    <property type="protein sequence ID" value="Pan_g14748.t1"/>
    <property type="gene ID" value="Pan_g14748"/>
</dbReference>
<feature type="domain" description="DRBM" evidence="6">
    <location>
        <begin position="357"/>
        <end position="422"/>
    </location>
</feature>
<dbReference type="CDD" id="cd02801">
    <property type="entry name" value="DUS_like_FMN"/>
    <property type="match status" value="1"/>
</dbReference>
<name>A0A7E4V020_PANRE</name>
<dbReference type="InterPro" id="IPR052582">
    <property type="entry name" value="tRNA-DUS-like"/>
</dbReference>
<dbReference type="GO" id="GO:0050660">
    <property type="term" value="F:flavin adenine dinucleotide binding"/>
    <property type="evidence" value="ECO:0007669"/>
    <property type="project" value="InterPro"/>
</dbReference>
<dbReference type="GO" id="GO:0005737">
    <property type="term" value="C:cytoplasm"/>
    <property type="evidence" value="ECO:0007669"/>
    <property type="project" value="TreeGrafter"/>
</dbReference>
<dbReference type="SUPFAM" id="SSF51395">
    <property type="entry name" value="FMN-linked oxidoreductases"/>
    <property type="match status" value="1"/>
</dbReference>
<dbReference type="Proteomes" id="UP000492821">
    <property type="component" value="Unassembled WGS sequence"/>
</dbReference>
<dbReference type="PANTHER" id="PTHR45936:SF1">
    <property type="entry name" value="TRNA-DIHYDROURIDINE(20) SYNTHASE [NAD(P)+]-LIKE"/>
    <property type="match status" value="1"/>
</dbReference>
<dbReference type="GO" id="GO:0017150">
    <property type="term" value="F:tRNA dihydrouridine synthase activity"/>
    <property type="evidence" value="ECO:0007669"/>
    <property type="project" value="InterPro"/>
</dbReference>
<evidence type="ECO:0000256" key="1">
    <source>
        <dbReference type="ARBA" id="ARBA00001917"/>
    </source>
</evidence>
<dbReference type="InterPro" id="IPR014720">
    <property type="entry name" value="dsRBD_dom"/>
</dbReference>
<sequence>MSDFYANKIALAPMVKGGRTPLRLLALKYGAELVYTEEIVDVKLLHSRRVVNDILGTVDYLNNTEVVLRIAKEEREKIVLQIGTNNAENAVGVLKKLQGDVAALDVNMGCPKPFSISGGMGAALLSKPESVKHILTALVANATIPISCKIRVLDEPSKTAEFVKMLESTGIQAFGIHGRRRDERPGDDNRISEIKEVVGLVKIPVIANGNSYLIKENADIEKFRTDTTASSVMIGRKALQNPSIFRKEGVLTMEEEISDFLDLACQYDESYTQTKYVVQRILGGQQEFDPRGRATVAAVNVIEICQAWGKEDVYIKWRDYRRRHSLKRKEGPLEDVDGIQTGAITFPAKRLKLKITPKLLLNTYCDEKYIARPKYSTSKRDSDHRFEGVVEIDGKKYSSNVSQPNIKMAEQVAALVAIIGLGIRERLPGDWEEQ</sequence>
<evidence type="ECO:0000256" key="2">
    <source>
        <dbReference type="ARBA" id="ARBA00022630"/>
    </source>
</evidence>
<dbReference type="InterPro" id="IPR035587">
    <property type="entry name" value="DUS-like_FMN-bd"/>
</dbReference>
<dbReference type="CDD" id="cd19871">
    <property type="entry name" value="DSRM_DUS2L"/>
    <property type="match status" value="1"/>
</dbReference>
<keyword evidence="2" id="KW-0285">Flavoprotein</keyword>
<evidence type="ECO:0000259" key="6">
    <source>
        <dbReference type="SMART" id="SM00358"/>
    </source>
</evidence>
<dbReference type="PANTHER" id="PTHR45936">
    <property type="entry name" value="TRNA-DIHYDROURIDINE(20) SYNTHASE [NAD(P)+]-LIKE"/>
    <property type="match status" value="1"/>
</dbReference>
<dbReference type="PROSITE" id="PS01136">
    <property type="entry name" value="UPF0034"/>
    <property type="match status" value="1"/>
</dbReference>
<reference evidence="8" key="2">
    <citation type="submission" date="2020-10" db="UniProtKB">
        <authorList>
            <consortium name="WormBaseParasite"/>
        </authorList>
    </citation>
    <scope>IDENTIFICATION</scope>
</reference>
<proteinExistence type="predicted"/>
<accession>A0A7E4V020</accession>
<dbReference type="InterPro" id="IPR044463">
    <property type="entry name" value="DUS2_DSRM"/>
</dbReference>
<protein>
    <submittedName>
        <fullName evidence="8">DRBM domain-containing protein</fullName>
    </submittedName>
</protein>
<keyword evidence="3" id="KW-0288">FMN</keyword>
<dbReference type="GO" id="GO:0000049">
    <property type="term" value="F:tRNA binding"/>
    <property type="evidence" value="ECO:0007669"/>
    <property type="project" value="InterPro"/>
</dbReference>
<evidence type="ECO:0000256" key="4">
    <source>
        <dbReference type="ARBA" id="ARBA00022694"/>
    </source>
</evidence>
<evidence type="ECO:0000313" key="8">
    <source>
        <dbReference type="WBParaSite" id="Pan_g14748.t1"/>
    </source>
</evidence>
<dbReference type="Gene3D" id="3.30.160.20">
    <property type="match status" value="1"/>
</dbReference>
<dbReference type="SMART" id="SM00358">
    <property type="entry name" value="DSRM"/>
    <property type="match status" value="1"/>
</dbReference>
<keyword evidence="5" id="KW-0560">Oxidoreductase</keyword>
<evidence type="ECO:0000256" key="5">
    <source>
        <dbReference type="ARBA" id="ARBA00023002"/>
    </source>
</evidence>
<dbReference type="Pfam" id="PF00035">
    <property type="entry name" value="dsrm"/>
    <property type="match status" value="1"/>
</dbReference>